<dbReference type="EMBL" id="CZBL01000021">
    <property type="protein sequence ID" value="CUQ51701.1"/>
    <property type="molecule type" value="Genomic_DNA"/>
</dbReference>
<gene>
    <name evidence="1" type="ORF">ERS852558_04076</name>
</gene>
<name>A0A174X1L7_9BACE</name>
<accession>A0A174X1L7</accession>
<evidence type="ECO:0000313" key="1">
    <source>
        <dbReference type="EMBL" id="CUQ51701.1"/>
    </source>
</evidence>
<dbReference type="AlphaFoldDB" id="A0A174X1L7"/>
<evidence type="ECO:0008006" key="3">
    <source>
        <dbReference type="Google" id="ProtNLM"/>
    </source>
</evidence>
<protein>
    <recommendedName>
        <fullName evidence="3">Protein GIS4</fullName>
    </recommendedName>
</protein>
<organism evidence="1 2">
    <name type="scientific">Bacteroides caccae</name>
    <dbReference type="NCBI Taxonomy" id="47678"/>
    <lineage>
        <taxon>Bacteria</taxon>
        <taxon>Pseudomonadati</taxon>
        <taxon>Bacteroidota</taxon>
        <taxon>Bacteroidia</taxon>
        <taxon>Bacteroidales</taxon>
        <taxon>Bacteroidaceae</taxon>
        <taxon>Bacteroides</taxon>
    </lineage>
</organism>
<evidence type="ECO:0000313" key="2">
    <source>
        <dbReference type="Proteomes" id="UP000095725"/>
    </source>
</evidence>
<dbReference type="Proteomes" id="UP000095725">
    <property type="component" value="Unassembled WGS sequence"/>
</dbReference>
<dbReference type="RefSeq" id="WP_055256819.1">
    <property type="nucleotide sequence ID" value="NZ_CZBL01000021.1"/>
</dbReference>
<reference evidence="1 2" key="1">
    <citation type="submission" date="2015-09" db="EMBL/GenBank/DDBJ databases">
        <authorList>
            <consortium name="Pathogen Informatics"/>
        </authorList>
    </citation>
    <scope>NUCLEOTIDE SEQUENCE [LARGE SCALE GENOMIC DNA]</scope>
    <source>
        <strain evidence="1 2">2789STDY5834946</strain>
    </source>
</reference>
<sequence length="143" mass="17122">MAYTVRDLSNAQRFEYKGYEVFMYCVEDSFWSGERTYKVDISISDHVYYRIAEDIQIARYQQQRQSYFPTAYNSGYNGTYDIMQKLKERILFSSSFNVIVKRKFTILKDNEPYVRDAMEQIKSIIDSKFGNVDDRFKNIQNII</sequence>
<proteinExistence type="predicted"/>